<dbReference type="EnsemblPlants" id="KEH43118">
    <property type="protein sequence ID" value="KEH43118"/>
    <property type="gene ID" value="MTR_1g084230"/>
</dbReference>
<accession>A0A072VNW6</accession>
<dbReference type="Proteomes" id="UP000002051">
    <property type="component" value="Unassembled WGS sequence"/>
</dbReference>
<sequence length="101" mass="11482">MGHGFEGVGVEVLNAESSKRLKKNQSPWNHENKILFVSSVKLSIVCLKEITRPLSRICLKEITRPLSFFYSHLMDQSNSSTYLSYSLQQSGYSISREVLVD</sequence>
<reference evidence="1 3" key="2">
    <citation type="journal article" date="2014" name="BMC Genomics">
        <title>An improved genome release (version Mt4.0) for the model legume Medicago truncatula.</title>
        <authorList>
            <person name="Tang H."/>
            <person name="Krishnakumar V."/>
            <person name="Bidwell S."/>
            <person name="Rosen B."/>
            <person name="Chan A."/>
            <person name="Zhou S."/>
            <person name="Gentzbittel L."/>
            <person name="Childs K.L."/>
            <person name="Yandell M."/>
            <person name="Gundlach H."/>
            <person name="Mayer K.F."/>
            <person name="Schwartz D.C."/>
            <person name="Town C.D."/>
        </authorList>
    </citation>
    <scope>GENOME REANNOTATION</scope>
    <source>
        <strain evidence="1">A17</strain>
        <strain evidence="2 3">cv. Jemalong A17</strain>
    </source>
</reference>
<reference evidence="2" key="3">
    <citation type="submission" date="2015-04" db="UniProtKB">
        <authorList>
            <consortium name="EnsemblPlants"/>
        </authorList>
    </citation>
    <scope>IDENTIFICATION</scope>
    <source>
        <strain evidence="2">cv. Jemalong A17</strain>
    </source>
</reference>
<reference evidence="1 3" key="1">
    <citation type="journal article" date="2011" name="Nature">
        <title>The Medicago genome provides insight into the evolution of rhizobial symbioses.</title>
        <authorList>
            <person name="Young N.D."/>
            <person name="Debelle F."/>
            <person name="Oldroyd G.E."/>
            <person name="Geurts R."/>
            <person name="Cannon S.B."/>
            <person name="Udvardi M.K."/>
            <person name="Benedito V.A."/>
            <person name="Mayer K.F."/>
            <person name="Gouzy J."/>
            <person name="Schoof H."/>
            <person name="Van de Peer Y."/>
            <person name="Proost S."/>
            <person name="Cook D.R."/>
            <person name="Meyers B.C."/>
            <person name="Spannagl M."/>
            <person name="Cheung F."/>
            <person name="De Mita S."/>
            <person name="Krishnakumar V."/>
            <person name="Gundlach H."/>
            <person name="Zhou S."/>
            <person name="Mudge J."/>
            <person name="Bharti A.K."/>
            <person name="Murray J.D."/>
            <person name="Naoumkina M.A."/>
            <person name="Rosen B."/>
            <person name="Silverstein K.A."/>
            <person name="Tang H."/>
            <person name="Rombauts S."/>
            <person name="Zhao P.X."/>
            <person name="Zhou P."/>
            <person name="Barbe V."/>
            <person name="Bardou P."/>
            <person name="Bechner M."/>
            <person name="Bellec A."/>
            <person name="Berger A."/>
            <person name="Berges H."/>
            <person name="Bidwell S."/>
            <person name="Bisseling T."/>
            <person name="Choisne N."/>
            <person name="Couloux A."/>
            <person name="Denny R."/>
            <person name="Deshpande S."/>
            <person name="Dai X."/>
            <person name="Doyle J.J."/>
            <person name="Dudez A.M."/>
            <person name="Farmer A.D."/>
            <person name="Fouteau S."/>
            <person name="Franken C."/>
            <person name="Gibelin C."/>
            <person name="Gish J."/>
            <person name="Goldstein S."/>
            <person name="Gonzalez A.J."/>
            <person name="Green P.J."/>
            <person name="Hallab A."/>
            <person name="Hartog M."/>
            <person name="Hua A."/>
            <person name="Humphray S.J."/>
            <person name="Jeong D.H."/>
            <person name="Jing Y."/>
            <person name="Jocker A."/>
            <person name="Kenton S.M."/>
            <person name="Kim D.J."/>
            <person name="Klee K."/>
            <person name="Lai H."/>
            <person name="Lang C."/>
            <person name="Lin S."/>
            <person name="Macmil S.L."/>
            <person name="Magdelenat G."/>
            <person name="Matthews L."/>
            <person name="McCorrison J."/>
            <person name="Monaghan E.L."/>
            <person name="Mun J.H."/>
            <person name="Najar F.Z."/>
            <person name="Nicholson C."/>
            <person name="Noirot C."/>
            <person name="O'Bleness M."/>
            <person name="Paule C.R."/>
            <person name="Poulain J."/>
            <person name="Prion F."/>
            <person name="Qin B."/>
            <person name="Qu C."/>
            <person name="Retzel E.F."/>
            <person name="Riddle C."/>
            <person name="Sallet E."/>
            <person name="Samain S."/>
            <person name="Samson N."/>
            <person name="Sanders I."/>
            <person name="Saurat O."/>
            <person name="Scarpelli C."/>
            <person name="Schiex T."/>
            <person name="Segurens B."/>
            <person name="Severin A.J."/>
            <person name="Sherrier D.J."/>
            <person name="Shi R."/>
            <person name="Sims S."/>
            <person name="Singer S.R."/>
            <person name="Sinharoy S."/>
            <person name="Sterck L."/>
            <person name="Viollet A."/>
            <person name="Wang B.B."/>
            <person name="Wang K."/>
            <person name="Wang M."/>
            <person name="Wang X."/>
            <person name="Warfsmann J."/>
            <person name="Weissenbach J."/>
            <person name="White D.D."/>
            <person name="White J.D."/>
            <person name="Wiley G.B."/>
            <person name="Wincker P."/>
            <person name="Xing Y."/>
            <person name="Yang L."/>
            <person name="Yao Z."/>
            <person name="Ying F."/>
            <person name="Zhai J."/>
            <person name="Zhou L."/>
            <person name="Zuber A."/>
            <person name="Denarie J."/>
            <person name="Dixon R.A."/>
            <person name="May G.D."/>
            <person name="Schwartz D.C."/>
            <person name="Rogers J."/>
            <person name="Quetier F."/>
            <person name="Town C.D."/>
            <person name="Roe B.A."/>
        </authorList>
    </citation>
    <scope>NUCLEOTIDE SEQUENCE [LARGE SCALE GENOMIC DNA]</scope>
    <source>
        <strain evidence="1">A17</strain>
        <strain evidence="2 3">cv. Jemalong A17</strain>
    </source>
</reference>
<keyword evidence="3" id="KW-1185">Reference proteome</keyword>
<dbReference type="EMBL" id="CM001217">
    <property type="protein sequence ID" value="KEH43118.1"/>
    <property type="molecule type" value="Genomic_DNA"/>
</dbReference>
<dbReference type="AlphaFoldDB" id="A0A072VNW6"/>
<gene>
    <name evidence="1" type="ordered locus">MTR_1g084230</name>
</gene>
<dbReference type="HOGENOM" id="CLU_2295832_0_0_1"/>
<evidence type="ECO:0000313" key="3">
    <source>
        <dbReference type="Proteomes" id="UP000002051"/>
    </source>
</evidence>
<organism evidence="1 3">
    <name type="scientific">Medicago truncatula</name>
    <name type="common">Barrel medic</name>
    <name type="synonym">Medicago tribuloides</name>
    <dbReference type="NCBI Taxonomy" id="3880"/>
    <lineage>
        <taxon>Eukaryota</taxon>
        <taxon>Viridiplantae</taxon>
        <taxon>Streptophyta</taxon>
        <taxon>Embryophyta</taxon>
        <taxon>Tracheophyta</taxon>
        <taxon>Spermatophyta</taxon>
        <taxon>Magnoliopsida</taxon>
        <taxon>eudicotyledons</taxon>
        <taxon>Gunneridae</taxon>
        <taxon>Pentapetalae</taxon>
        <taxon>rosids</taxon>
        <taxon>fabids</taxon>
        <taxon>Fabales</taxon>
        <taxon>Fabaceae</taxon>
        <taxon>Papilionoideae</taxon>
        <taxon>50 kb inversion clade</taxon>
        <taxon>NPAAA clade</taxon>
        <taxon>Hologalegina</taxon>
        <taxon>IRL clade</taxon>
        <taxon>Trifolieae</taxon>
        <taxon>Medicago</taxon>
    </lineage>
</organism>
<evidence type="ECO:0000313" key="2">
    <source>
        <dbReference type="EnsemblPlants" id="KEH43118"/>
    </source>
</evidence>
<name>A0A072VNW6_MEDTR</name>
<protein>
    <submittedName>
        <fullName evidence="1 2">Uncharacterized protein</fullName>
    </submittedName>
</protein>
<evidence type="ECO:0000313" key="1">
    <source>
        <dbReference type="EMBL" id="KEH43118.1"/>
    </source>
</evidence>
<proteinExistence type="predicted"/>